<organism evidence="3 4">
    <name type="scientific">Enterococcus phage vipetofem</name>
    <dbReference type="NCBI Taxonomy" id="2719594"/>
    <lineage>
        <taxon>Viruses</taxon>
        <taxon>Duplodnaviria</taxon>
        <taxon>Heunggongvirae</taxon>
        <taxon>Uroviricota</taxon>
        <taxon>Caudoviricetes</taxon>
        <taxon>Andrewesvirinae</taxon>
        <taxon>Vipetofemvirus</taxon>
        <taxon>Vipetofemvirus vipetofem</taxon>
    </lineage>
</organism>
<evidence type="ECO:0000313" key="3">
    <source>
        <dbReference type="EMBL" id="QIQ66321.1"/>
    </source>
</evidence>
<dbReference type="EMBL" id="MT119361">
    <property type="protein sequence ID" value="QIQ66321.1"/>
    <property type="molecule type" value="Genomic_DNA"/>
</dbReference>
<feature type="coiled-coil region" evidence="1">
    <location>
        <begin position="127"/>
        <end position="211"/>
    </location>
</feature>
<proteinExistence type="predicted"/>
<accession>A0A6G9LMV3</accession>
<feature type="domain" description="BppU N-terminal" evidence="2">
    <location>
        <begin position="4"/>
        <end position="145"/>
    </location>
</feature>
<dbReference type="Pfam" id="PF10651">
    <property type="entry name" value="BppU_N"/>
    <property type="match status" value="1"/>
</dbReference>
<evidence type="ECO:0000256" key="1">
    <source>
        <dbReference type="SAM" id="Coils"/>
    </source>
</evidence>
<gene>
    <name evidence="3" type="ORF">vipetofem_23</name>
</gene>
<dbReference type="InterPro" id="IPR018913">
    <property type="entry name" value="BppU_N"/>
</dbReference>
<dbReference type="CDD" id="cd19958">
    <property type="entry name" value="pyocin_knob"/>
    <property type="match status" value="1"/>
</dbReference>
<dbReference type="Proteomes" id="UP000502113">
    <property type="component" value="Segment"/>
</dbReference>
<dbReference type="Gene3D" id="2.60.40.3350">
    <property type="match status" value="1"/>
</dbReference>
<keyword evidence="4" id="KW-1185">Reference proteome</keyword>
<name>A0A6G9LMV3_9CAUD</name>
<protein>
    <recommendedName>
        <fullName evidence="2">BppU N-terminal domain-containing protein</fullName>
    </recommendedName>
</protein>
<reference evidence="4" key="1">
    <citation type="submission" date="2020-02" db="EMBL/GenBank/DDBJ databases">
        <authorList>
            <person name="Olsen N.S."/>
            <person name="Forero-Junco L."/>
            <person name="Kot W."/>
            <person name="Hansen L.H."/>
        </authorList>
    </citation>
    <scope>NUCLEOTIDE SEQUENCE [LARGE SCALE GENOMIC DNA]</scope>
</reference>
<evidence type="ECO:0000313" key="4">
    <source>
        <dbReference type="Proteomes" id="UP000502113"/>
    </source>
</evidence>
<sequence length="523" mass="58991">MANREMNFDLSKQPRLTPIIYGRVGDGSVQKVTVYLTLNDEPIDLTGYIITFEGMTNGNATVVMDTEGVVNRDDKNGKFDYIFPNMAFGVPGDYERAYFSITETESRQRSTTSNFQISVLEVADITAKEAETIITEYNKLIDKLNDAYKKALNDYDELSKQHIDELAKKIDGEALRVDTLNGRLDTIQSTISDFEKRMAALENNGAAMKDEVMLIKGQISSEDWNTIKESGFYQVNKATGANRPMADYSSGTLEVFNQTSLIIQRFTHSSGQIYTRSFYGNQWTAWKIQSPDLSNYPTRDEVTAEILPVKNELQTHKNDKNNPHGVTAAQVGAIPTTSAIKQTVTTPINFTNNIYHNDKLLLDETDNVIYRYRRSSLDNSWWEQKAKDAVNNTESKVELWRKGNLVIANWRVNVKDNTKFETSMPQIYRFPVGYRPFIDMGGTIYNAPLNIYQYSFNQTSLIQYAGIIELSGNDIRFASNKNGNHYVQGSFITRDPFPAAGSLEGGTVIITPRNADGSMDQQS</sequence>
<keyword evidence="1" id="KW-0175">Coiled coil</keyword>
<evidence type="ECO:0000259" key="2">
    <source>
        <dbReference type="Pfam" id="PF10651"/>
    </source>
</evidence>